<dbReference type="Proteomes" id="UP000216300">
    <property type="component" value="Unassembled WGS sequence"/>
</dbReference>
<evidence type="ECO:0000256" key="1">
    <source>
        <dbReference type="SAM" id="MobiDB-lite"/>
    </source>
</evidence>
<name>A0A255EFJ4_9ACTN</name>
<dbReference type="EMBL" id="NMVJ01000007">
    <property type="protein sequence ID" value="OYN90299.1"/>
    <property type="molecule type" value="Genomic_DNA"/>
</dbReference>
<organism evidence="3 4">
    <name type="scientific">Parenemella sanctibonifatiensis</name>
    <dbReference type="NCBI Taxonomy" id="2016505"/>
    <lineage>
        <taxon>Bacteria</taxon>
        <taxon>Bacillati</taxon>
        <taxon>Actinomycetota</taxon>
        <taxon>Actinomycetes</taxon>
        <taxon>Propionibacteriales</taxon>
        <taxon>Propionibacteriaceae</taxon>
        <taxon>Parenemella</taxon>
    </lineage>
</organism>
<evidence type="ECO:0000256" key="2">
    <source>
        <dbReference type="SAM" id="Phobius"/>
    </source>
</evidence>
<keyword evidence="2" id="KW-0472">Membrane</keyword>
<dbReference type="AlphaFoldDB" id="A0A255EFJ4"/>
<comment type="caution">
    <text evidence="3">The sequence shown here is derived from an EMBL/GenBank/DDBJ whole genome shotgun (WGS) entry which is preliminary data.</text>
</comment>
<sequence length="191" mass="19692">MSNHHHDEGMSDAGTVATSPEAPKEKRKLPPWVPGVAVFLAILLIAGIAGSFLTRTGGPTETPTPTTTVVPVEGPLVLPDTVGEYALKPGGEPEATAGEDGVEIANGTYAKGGRDYFIALVLRPAANPGEVLRQINASGIREQAGGTCGRTADDRDACVVMRADVAVVAVGLRGQTIEELVGEAQQVADTL</sequence>
<evidence type="ECO:0000313" key="3">
    <source>
        <dbReference type="EMBL" id="OYN90299.1"/>
    </source>
</evidence>
<protein>
    <recommendedName>
        <fullName evidence="5">DUF4245 domain-containing protein</fullName>
    </recommendedName>
</protein>
<keyword evidence="2" id="KW-1133">Transmembrane helix</keyword>
<proteinExistence type="predicted"/>
<gene>
    <name evidence="3" type="ORF">CGZ91_09070</name>
</gene>
<keyword evidence="4" id="KW-1185">Reference proteome</keyword>
<dbReference type="RefSeq" id="WP_094454462.1">
    <property type="nucleotide sequence ID" value="NZ_NMVJ01000007.1"/>
</dbReference>
<feature type="region of interest" description="Disordered" evidence="1">
    <location>
        <begin position="1"/>
        <end position="28"/>
    </location>
</feature>
<accession>A0A255EFJ4</accession>
<evidence type="ECO:0000313" key="4">
    <source>
        <dbReference type="Proteomes" id="UP000216300"/>
    </source>
</evidence>
<keyword evidence="2" id="KW-0812">Transmembrane</keyword>
<reference evidence="3 4" key="1">
    <citation type="submission" date="2017-07" db="EMBL/GenBank/DDBJ databases">
        <title>Draft whole genome sequences of clinical Proprionibacteriaceae strains.</title>
        <authorList>
            <person name="Bernier A.-M."/>
            <person name="Bernard K."/>
            <person name="Domingo M.-C."/>
        </authorList>
    </citation>
    <scope>NUCLEOTIDE SEQUENCE [LARGE SCALE GENOMIC DNA]</scope>
    <source>
        <strain evidence="3 4">NML 150081</strain>
    </source>
</reference>
<evidence type="ECO:0008006" key="5">
    <source>
        <dbReference type="Google" id="ProtNLM"/>
    </source>
</evidence>
<feature type="transmembrane region" description="Helical" evidence="2">
    <location>
        <begin position="32"/>
        <end position="53"/>
    </location>
</feature>